<gene>
    <name evidence="1" type="ORF">E1298_10090</name>
</gene>
<comment type="caution">
    <text evidence="1">The sequence shown here is derived from an EMBL/GenBank/DDBJ whole genome shotgun (WGS) entry which is preliminary data.</text>
</comment>
<dbReference type="EMBL" id="SMKU01000034">
    <property type="protein sequence ID" value="TDD93326.1"/>
    <property type="molecule type" value="Genomic_DNA"/>
</dbReference>
<evidence type="ECO:0000313" key="2">
    <source>
        <dbReference type="Proteomes" id="UP000294513"/>
    </source>
</evidence>
<reference evidence="1 2" key="1">
    <citation type="submission" date="2019-03" db="EMBL/GenBank/DDBJ databases">
        <title>Draft genome sequences of novel Actinobacteria.</title>
        <authorList>
            <person name="Sahin N."/>
            <person name="Ay H."/>
            <person name="Saygin H."/>
        </authorList>
    </citation>
    <scope>NUCLEOTIDE SEQUENCE [LARGE SCALE GENOMIC DNA]</scope>
    <source>
        <strain evidence="1 2">H3C3</strain>
    </source>
</reference>
<dbReference type="OrthoDB" id="4323264at2"/>
<keyword evidence="2" id="KW-1185">Reference proteome</keyword>
<dbReference type="RefSeq" id="WP_131891584.1">
    <property type="nucleotide sequence ID" value="NZ_SMKU01000034.1"/>
</dbReference>
<dbReference type="AlphaFoldDB" id="A0A4R5C4G8"/>
<proteinExistence type="predicted"/>
<dbReference type="Proteomes" id="UP000294513">
    <property type="component" value="Unassembled WGS sequence"/>
</dbReference>
<name>A0A4R5C4G8_9ACTN</name>
<protein>
    <submittedName>
        <fullName evidence="1">Uncharacterized protein</fullName>
    </submittedName>
</protein>
<sequence length="127" mass="13686">MRGHADFEKCGPQTIKAYQATVTLHAERVAISRRGLGRVASDAHTVIPLAEIVQVQWKDPTMLANGCVFMATAEDVKTVTALGTSKEKAIGGNPHVVLFTSYQRKQYAELRMALAGLLPEVPTAPIG</sequence>
<evidence type="ECO:0000313" key="1">
    <source>
        <dbReference type="EMBL" id="TDD93326.1"/>
    </source>
</evidence>
<accession>A0A4R5C4G8</accession>
<organism evidence="1 2">
    <name type="scientific">Actinomadura rubrisoli</name>
    <dbReference type="NCBI Taxonomy" id="2530368"/>
    <lineage>
        <taxon>Bacteria</taxon>
        <taxon>Bacillati</taxon>
        <taxon>Actinomycetota</taxon>
        <taxon>Actinomycetes</taxon>
        <taxon>Streptosporangiales</taxon>
        <taxon>Thermomonosporaceae</taxon>
        <taxon>Actinomadura</taxon>
    </lineage>
</organism>